<feature type="compositionally biased region" description="Basic and acidic residues" evidence="1">
    <location>
        <begin position="329"/>
        <end position="344"/>
    </location>
</feature>
<evidence type="ECO:0000256" key="1">
    <source>
        <dbReference type="SAM" id="MobiDB-lite"/>
    </source>
</evidence>
<feature type="region of interest" description="Disordered" evidence="1">
    <location>
        <begin position="321"/>
        <end position="381"/>
    </location>
</feature>
<feature type="region of interest" description="Disordered" evidence="1">
    <location>
        <begin position="236"/>
        <end position="273"/>
    </location>
</feature>
<dbReference type="AlphaFoldDB" id="A0A316ZFJ4"/>
<dbReference type="RefSeq" id="XP_025600806.1">
    <property type="nucleotide sequence ID" value="XM_025744980.1"/>
</dbReference>
<reference evidence="2 3" key="1">
    <citation type="journal article" date="2018" name="Mol. Biol. Evol.">
        <title>Broad Genomic Sampling Reveals a Smut Pathogenic Ancestry of the Fungal Clade Ustilaginomycotina.</title>
        <authorList>
            <person name="Kijpornyongpan T."/>
            <person name="Mondo S.J."/>
            <person name="Barry K."/>
            <person name="Sandor L."/>
            <person name="Lee J."/>
            <person name="Lipzen A."/>
            <person name="Pangilinan J."/>
            <person name="LaButti K."/>
            <person name="Hainaut M."/>
            <person name="Henrissat B."/>
            <person name="Grigoriev I.V."/>
            <person name="Spatafora J.W."/>
            <person name="Aime M.C."/>
        </authorList>
    </citation>
    <scope>NUCLEOTIDE SEQUENCE [LARGE SCALE GENOMIC DNA]</scope>
    <source>
        <strain evidence="2 3">MCA 4186</strain>
    </source>
</reference>
<keyword evidence="3" id="KW-1185">Reference proteome</keyword>
<evidence type="ECO:0000313" key="3">
    <source>
        <dbReference type="Proteomes" id="UP000245946"/>
    </source>
</evidence>
<protein>
    <submittedName>
        <fullName evidence="2">Uncharacterized protein</fullName>
    </submittedName>
</protein>
<gene>
    <name evidence="2" type="ORF">FA09DRAFT_358588</name>
</gene>
<evidence type="ECO:0000313" key="2">
    <source>
        <dbReference type="EMBL" id="PWO00528.1"/>
    </source>
</evidence>
<name>A0A316ZFJ4_9BASI</name>
<feature type="compositionally biased region" description="Low complexity" evidence="1">
    <location>
        <begin position="245"/>
        <end position="257"/>
    </location>
</feature>
<dbReference type="GeneID" id="37272524"/>
<organism evidence="2 3">
    <name type="scientific">Tilletiopsis washingtonensis</name>
    <dbReference type="NCBI Taxonomy" id="58919"/>
    <lineage>
        <taxon>Eukaryota</taxon>
        <taxon>Fungi</taxon>
        <taxon>Dikarya</taxon>
        <taxon>Basidiomycota</taxon>
        <taxon>Ustilaginomycotina</taxon>
        <taxon>Exobasidiomycetes</taxon>
        <taxon>Entylomatales</taxon>
        <taxon>Entylomatales incertae sedis</taxon>
        <taxon>Tilletiopsis</taxon>
    </lineage>
</organism>
<sequence length="381" mass="41976">MPIVRLRDGEGAPFLACWLDDFGQDVGRNSQPLHRPVEATTSHLSEGGISAALSSGSLRHPHSHGHVLAYIGSEHDARFTLNLRGSYGALDGSRMGIAVEIRCSGGLRPLRFNCQPETRPRDDREWGEKIFIRDGNLLARALQQTAQPTIVVHVASLQDQEHSRSELENVIFTFEYRVLLLDHGLSSLTRVSCPLPQVVLRPADEAAAACVFPPPPLVTRTSIASREYWPYAVGVEDNPKRKGQRSTNSSSRKTASSTRKENDASASDADQNLTARSAYVEQEGSTASLEPLKVSAVRLAEERQARASASGLSLSIRGAASRSAAAQEAEAKIQEAHEAEERALRRQARQRRYEEWERERRHERECSLTRAGPGHQADAKP</sequence>
<dbReference type="Proteomes" id="UP000245946">
    <property type="component" value="Unassembled WGS sequence"/>
</dbReference>
<proteinExistence type="predicted"/>
<feature type="compositionally biased region" description="Basic and acidic residues" evidence="1">
    <location>
        <begin position="351"/>
        <end position="367"/>
    </location>
</feature>
<dbReference type="EMBL" id="KZ819285">
    <property type="protein sequence ID" value="PWO00528.1"/>
    <property type="molecule type" value="Genomic_DNA"/>
</dbReference>
<accession>A0A316ZFJ4</accession>
<feature type="compositionally biased region" description="Polar residues" evidence="1">
    <location>
        <begin position="264"/>
        <end position="273"/>
    </location>
</feature>